<evidence type="ECO:0000313" key="1">
    <source>
        <dbReference type="EMBL" id="PIL45599.1"/>
    </source>
</evidence>
<name>A0A2G8TI19_9BURK</name>
<sequence>MSARHGVAGAAMAVLLSGCLEVKQHPAYIDGEYAGKVDNRSEQVRFHGDKMAWTAAVSNRTLRQNEYNRANP</sequence>
<keyword evidence="2" id="KW-1185">Reference proteome</keyword>
<dbReference type="AlphaFoldDB" id="A0A2G8TI19"/>
<accession>A0A2G8TI19</accession>
<comment type="caution">
    <text evidence="1">The sequence shown here is derived from an EMBL/GenBank/DDBJ whole genome shotgun (WGS) entry which is preliminary data.</text>
</comment>
<evidence type="ECO:0008006" key="3">
    <source>
        <dbReference type="Google" id="ProtNLM"/>
    </source>
</evidence>
<reference evidence="1 2" key="1">
    <citation type="submission" date="2017-10" db="EMBL/GenBank/DDBJ databases">
        <title>Massilia psychrophilum sp. nov., a novel purple-pigmented bacterium isolated from Tianshan glacier, Xinjiang Municipality, China.</title>
        <authorList>
            <person name="Wang H."/>
        </authorList>
    </citation>
    <scope>NUCLEOTIDE SEQUENCE [LARGE SCALE GENOMIC DNA]</scope>
    <source>
        <strain evidence="1 2">JCM 30074</strain>
    </source>
</reference>
<protein>
    <recommendedName>
        <fullName evidence="3">Lipoprotein</fullName>
    </recommendedName>
</protein>
<dbReference type="OrthoDB" id="8688776at2"/>
<dbReference type="EMBL" id="PDOC01000003">
    <property type="protein sequence ID" value="PIL45599.1"/>
    <property type="molecule type" value="Genomic_DNA"/>
</dbReference>
<proteinExistence type="predicted"/>
<evidence type="ECO:0000313" key="2">
    <source>
        <dbReference type="Proteomes" id="UP000230390"/>
    </source>
</evidence>
<organism evidence="1 2">
    <name type="scientific">Massilia eurypsychrophila</name>
    <dbReference type="NCBI Taxonomy" id="1485217"/>
    <lineage>
        <taxon>Bacteria</taxon>
        <taxon>Pseudomonadati</taxon>
        <taxon>Pseudomonadota</taxon>
        <taxon>Betaproteobacteria</taxon>
        <taxon>Burkholderiales</taxon>
        <taxon>Oxalobacteraceae</taxon>
        <taxon>Telluria group</taxon>
        <taxon>Massilia</taxon>
    </lineage>
</organism>
<dbReference type="RefSeq" id="WP_099787511.1">
    <property type="nucleotide sequence ID" value="NZ_JBHLYV010000029.1"/>
</dbReference>
<dbReference type="Proteomes" id="UP000230390">
    <property type="component" value="Unassembled WGS sequence"/>
</dbReference>
<dbReference type="PROSITE" id="PS51257">
    <property type="entry name" value="PROKAR_LIPOPROTEIN"/>
    <property type="match status" value="1"/>
</dbReference>
<gene>
    <name evidence="1" type="ORF">CR105_05780</name>
</gene>